<keyword evidence="2" id="KW-0808">Transferase</keyword>
<dbReference type="EMBL" id="JABEZU010000002">
    <property type="protein sequence ID" value="NOV97201.1"/>
    <property type="molecule type" value="Genomic_DNA"/>
</dbReference>
<organism evidence="2 3">
    <name type="scientific">Isoptericola halotolerans</name>
    <dbReference type="NCBI Taxonomy" id="300560"/>
    <lineage>
        <taxon>Bacteria</taxon>
        <taxon>Bacillati</taxon>
        <taxon>Actinomycetota</taxon>
        <taxon>Actinomycetes</taxon>
        <taxon>Micrococcales</taxon>
        <taxon>Promicromonosporaceae</taxon>
        <taxon>Isoptericola</taxon>
    </lineage>
</organism>
<dbReference type="Gene3D" id="3.90.1200.10">
    <property type="match status" value="1"/>
</dbReference>
<dbReference type="Pfam" id="PF01636">
    <property type="entry name" value="APH"/>
    <property type="match status" value="1"/>
</dbReference>
<sequence>MGTGDEIGSDLTGGNVNEVVRVGDTVRRTAGPWTPTIHALLAWVRAQGVQGVPTPLGVDDQGREVLSYLAGETAGWPVPAWVWESGTARDAGKLLRSWHDATQNFCLTRAVWRMPAHEPAEVICLNDVAPYNMVHDGEQLVGFIDMDMASPGPRGWDLAYLAYRICGWCEDMPAPTDGPPPEARLTHLLDSYGADAAPSASDARSAMRQRLHELAAWTEEHARTTGAHHLLEHAAMYRRDAARL</sequence>
<name>A0ABX2A6H2_9MICO</name>
<keyword evidence="3" id="KW-1185">Reference proteome</keyword>
<protein>
    <submittedName>
        <fullName evidence="2">Aminoglycoside phosphotransferase (APT) family kinase protein</fullName>
    </submittedName>
</protein>
<gene>
    <name evidence="2" type="ORF">HDG69_001776</name>
</gene>
<dbReference type="InterPro" id="IPR002575">
    <property type="entry name" value="Aminoglycoside_PTrfase"/>
</dbReference>
<dbReference type="SUPFAM" id="SSF56112">
    <property type="entry name" value="Protein kinase-like (PK-like)"/>
    <property type="match status" value="1"/>
</dbReference>
<dbReference type="GO" id="GO:0016301">
    <property type="term" value="F:kinase activity"/>
    <property type="evidence" value="ECO:0007669"/>
    <property type="project" value="UniProtKB-KW"/>
</dbReference>
<evidence type="ECO:0000313" key="2">
    <source>
        <dbReference type="EMBL" id="NOV97201.1"/>
    </source>
</evidence>
<evidence type="ECO:0000313" key="3">
    <source>
        <dbReference type="Proteomes" id="UP000757540"/>
    </source>
</evidence>
<comment type="caution">
    <text evidence="2">The sequence shown here is derived from an EMBL/GenBank/DDBJ whole genome shotgun (WGS) entry which is preliminary data.</text>
</comment>
<dbReference type="Proteomes" id="UP000757540">
    <property type="component" value="Unassembled WGS sequence"/>
</dbReference>
<dbReference type="InterPro" id="IPR011009">
    <property type="entry name" value="Kinase-like_dom_sf"/>
</dbReference>
<keyword evidence="2" id="KW-0418">Kinase</keyword>
<feature type="domain" description="Aminoglycoside phosphotransferase" evidence="1">
    <location>
        <begin position="94"/>
        <end position="168"/>
    </location>
</feature>
<accession>A0ABX2A6H2</accession>
<evidence type="ECO:0000259" key="1">
    <source>
        <dbReference type="Pfam" id="PF01636"/>
    </source>
</evidence>
<reference evidence="2 3" key="1">
    <citation type="submission" date="2020-05" db="EMBL/GenBank/DDBJ databases">
        <title>Genomic Encyclopedia of Type Strains, Phase III (KMG-III): the genomes of soil and plant-associated and newly described type strains.</title>
        <authorList>
            <person name="Whitman W."/>
        </authorList>
    </citation>
    <scope>NUCLEOTIDE SEQUENCE [LARGE SCALE GENOMIC DNA]</scope>
    <source>
        <strain evidence="2 3">KCTC 19046</strain>
    </source>
</reference>
<proteinExistence type="predicted"/>
<dbReference type="RefSeq" id="WP_171783439.1">
    <property type="nucleotide sequence ID" value="NZ_BAAAML010000014.1"/>
</dbReference>